<dbReference type="AlphaFoldDB" id="A0A4Y9ELL2"/>
<dbReference type="EMBL" id="SIHO01000003">
    <property type="protein sequence ID" value="TFU01417.1"/>
    <property type="molecule type" value="Genomic_DNA"/>
</dbReference>
<name>A0A4Y9ELL2_9SPHN</name>
<feature type="signal peptide" evidence="1">
    <location>
        <begin position="1"/>
        <end position="29"/>
    </location>
</feature>
<reference evidence="2 3" key="1">
    <citation type="submission" date="2019-02" db="EMBL/GenBank/DDBJ databases">
        <title>Polymorphobacter sp. isolated from the lake at the Tibet of China.</title>
        <authorList>
            <person name="Li A."/>
        </authorList>
    </citation>
    <scope>NUCLEOTIDE SEQUENCE [LARGE SCALE GENOMIC DNA]</scope>
    <source>
        <strain evidence="2 3">DJ1R-1</strain>
    </source>
</reference>
<evidence type="ECO:0000313" key="3">
    <source>
        <dbReference type="Proteomes" id="UP000297737"/>
    </source>
</evidence>
<sequence>MMFKAVRTTGWRHAFVVALLACTAQVATAAPGFVPPTAAERAAAMPANYLQLVKLFDDWRAFAQPTVTNGVADYGAAAMARQAAALPACRARLAAIDQTGWPETARVDARFIAAEMNGLDFFQRVLKPWARDPSFYANIFAEWSDVPAHEGSSAAPNINLYDYSYPLSAADARKLTAALAAVPANLAAARVNLAGSNAADLWRYGDRAYREQSAVLDAFAKGTLILNTLQGRRPATMAGGGPELARAVAAAKSATDDFAAWVAAQAPSKTGPSGVGKDNYNWYVANVELLPWDWDQQVTLLRRELDRSIASLRLEEVRNRDVPAVVPLTDPAAFRAQIDAKSARLSSFLAAAGVIPDTDWARAAIAAQQIDYVAPGDRNFFAHVTAQDPMPLKSHMTHWIDLARMQVAPNASPIRRTPPLFNIYANRSEGFATAFEEIAMQVGLYDDVPHGRELVWIMLANRAARGLASLHVQANQMDLAQAGRFHAEWTPRGWSDPNSKLVGFEQLLYLRQPGYGPSYVTGKLQLDRLMADVSHADEQAGKPFVMKDFMAQVMASGIIPITLIEDEMLPPKR</sequence>
<dbReference type="InterPro" id="IPR010281">
    <property type="entry name" value="DUF885"/>
</dbReference>
<keyword evidence="3" id="KW-1185">Reference proteome</keyword>
<dbReference type="RefSeq" id="WP_135246921.1">
    <property type="nucleotide sequence ID" value="NZ_SIHO01000003.1"/>
</dbReference>
<dbReference type="OrthoDB" id="7277554at2"/>
<accession>A0A4Y9ELL2</accession>
<evidence type="ECO:0000313" key="2">
    <source>
        <dbReference type="EMBL" id="TFU01417.1"/>
    </source>
</evidence>
<keyword evidence="1" id="KW-0732">Signal</keyword>
<gene>
    <name evidence="2" type="ORF">EUV02_14135</name>
</gene>
<organism evidence="2 3">
    <name type="scientific">Glacieibacterium arshaanense</name>
    <dbReference type="NCBI Taxonomy" id="2511025"/>
    <lineage>
        <taxon>Bacteria</taxon>
        <taxon>Pseudomonadati</taxon>
        <taxon>Pseudomonadota</taxon>
        <taxon>Alphaproteobacteria</taxon>
        <taxon>Sphingomonadales</taxon>
        <taxon>Sphingosinicellaceae</taxon>
        <taxon>Glacieibacterium</taxon>
    </lineage>
</organism>
<dbReference type="Pfam" id="PF05960">
    <property type="entry name" value="DUF885"/>
    <property type="match status" value="2"/>
</dbReference>
<dbReference type="Proteomes" id="UP000297737">
    <property type="component" value="Unassembled WGS sequence"/>
</dbReference>
<comment type="caution">
    <text evidence="2">The sequence shown here is derived from an EMBL/GenBank/DDBJ whole genome shotgun (WGS) entry which is preliminary data.</text>
</comment>
<feature type="chain" id="PRO_5021220115" evidence="1">
    <location>
        <begin position="30"/>
        <end position="573"/>
    </location>
</feature>
<proteinExistence type="predicted"/>
<protein>
    <submittedName>
        <fullName evidence="2">DUF885 family protein</fullName>
    </submittedName>
</protein>
<evidence type="ECO:0000256" key="1">
    <source>
        <dbReference type="SAM" id="SignalP"/>
    </source>
</evidence>